<comment type="subunit">
    <text evidence="3">Homodimer.</text>
</comment>
<dbReference type="GO" id="GO:0046872">
    <property type="term" value="F:metal ion binding"/>
    <property type="evidence" value="ECO:0007669"/>
    <property type="project" value="UniProtKB-KW"/>
</dbReference>
<dbReference type="GO" id="GO:0005829">
    <property type="term" value="C:cytosol"/>
    <property type="evidence" value="ECO:0007669"/>
    <property type="project" value="TreeGrafter"/>
</dbReference>
<evidence type="ECO:0000256" key="13">
    <source>
        <dbReference type="ARBA" id="ARBA00075987"/>
    </source>
</evidence>
<accession>A0A645AYV2</accession>
<evidence type="ECO:0000256" key="15">
    <source>
        <dbReference type="ARBA" id="ARBA00083186"/>
    </source>
</evidence>
<evidence type="ECO:0000256" key="9">
    <source>
        <dbReference type="ARBA" id="ARBA00051875"/>
    </source>
</evidence>
<dbReference type="AlphaFoldDB" id="A0A645AYV2"/>
<dbReference type="GO" id="GO:0035870">
    <property type="term" value="F:dITP diphosphatase activity"/>
    <property type="evidence" value="ECO:0007669"/>
    <property type="project" value="UniProtKB-ARBA"/>
</dbReference>
<dbReference type="InterPro" id="IPR029001">
    <property type="entry name" value="ITPase-like_fam"/>
</dbReference>
<keyword evidence="7" id="KW-0460">Magnesium</keyword>
<dbReference type="HAMAP" id="MF_01405">
    <property type="entry name" value="Non_canon_purine_NTPase"/>
    <property type="match status" value="1"/>
</dbReference>
<dbReference type="InterPro" id="IPR020922">
    <property type="entry name" value="dITP/XTP_pyrophosphatase"/>
</dbReference>
<dbReference type="EC" id="3.6.1.66" evidence="11"/>
<comment type="catalytic activity">
    <reaction evidence="10">
        <text>XTP + H2O = XMP + diphosphate + H(+)</text>
        <dbReference type="Rhea" id="RHEA:28610"/>
        <dbReference type="ChEBI" id="CHEBI:15377"/>
        <dbReference type="ChEBI" id="CHEBI:15378"/>
        <dbReference type="ChEBI" id="CHEBI:33019"/>
        <dbReference type="ChEBI" id="CHEBI:57464"/>
        <dbReference type="ChEBI" id="CHEBI:61314"/>
        <dbReference type="EC" id="3.6.1.66"/>
    </reaction>
</comment>
<evidence type="ECO:0000256" key="5">
    <source>
        <dbReference type="ARBA" id="ARBA00022741"/>
    </source>
</evidence>
<dbReference type="GO" id="GO:0017111">
    <property type="term" value="F:ribonucleoside triphosphate phosphatase activity"/>
    <property type="evidence" value="ECO:0007669"/>
    <property type="project" value="InterPro"/>
</dbReference>
<dbReference type="GO" id="GO:0000166">
    <property type="term" value="F:nucleotide binding"/>
    <property type="evidence" value="ECO:0007669"/>
    <property type="project" value="UniProtKB-KW"/>
</dbReference>
<dbReference type="NCBIfam" id="TIGR00042">
    <property type="entry name" value="RdgB/HAM1 family non-canonical purine NTP pyrophosphatase"/>
    <property type="match status" value="1"/>
</dbReference>
<dbReference type="NCBIfam" id="NF011397">
    <property type="entry name" value="PRK14822.1"/>
    <property type="match status" value="1"/>
</dbReference>
<comment type="caution">
    <text evidence="17">The sequence shown here is derived from an EMBL/GenBank/DDBJ whole genome shotgun (WGS) entry which is preliminary data.</text>
</comment>
<evidence type="ECO:0000256" key="7">
    <source>
        <dbReference type="ARBA" id="ARBA00022842"/>
    </source>
</evidence>
<reference evidence="17" key="1">
    <citation type="submission" date="2019-08" db="EMBL/GenBank/DDBJ databases">
        <authorList>
            <person name="Kucharzyk K."/>
            <person name="Murdoch R.W."/>
            <person name="Higgins S."/>
            <person name="Loffler F."/>
        </authorList>
    </citation>
    <scope>NUCLEOTIDE SEQUENCE</scope>
</reference>
<evidence type="ECO:0000313" key="17">
    <source>
        <dbReference type="EMBL" id="MPM57501.1"/>
    </source>
</evidence>
<evidence type="ECO:0000256" key="12">
    <source>
        <dbReference type="ARBA" id="ARBA00071289"/>
    </source>
</evidence>
<keyword evidence="8" id="KW-0546">Nucleotide metabolism</keyword>
<evidence type="ECO:0000256" key="1">
    <source>
        <dbReference type="ARBA" id="ARBA00001946"/>
    </source>
</evidence>
<comment type="cofactor">
    <cofactor evidence="1">
        <name>Mg(2+)</name>
        <dbReference type="ChEBI" id="CHEBI:18420"/>
    </cofactor>
</comment>
<evidence type="ECO:0000256" key="8">
    <source>
        <dbReference type="ARBA" id="ARBA00023080"/>
    </source>
</evidence>
<sequence length="201" mass="22201">MVRGLKIIAATKNKGKLKEIKDILSEFGFDILSMDEAGINIDVEETGKTFEENAYIKAKAIQDIGGTAAISDDSGLCVDALQGAPGVYSARYAGEPSNDEKNNKLLLCNLKKVSEPFRTARFVSAVCMAFPDGSYITVRGECGGKIGFEEKGREGFGYDPLFYPDGFEMTYAQLSSSQKNKISHRYRAFCRLKEELEKRGY</sequence>
<keyword evidence="4" id="KW-0479">Metal-binding</keyword>
<gene>
    <name evidence="17" type="ORF">SDC9_104323</name>
</gene>
<evidence type="ECO:0000256" key="10">
    <source>
        <dbReference type="ARBA" id="ARBA00052017"/>
    </source>
</evidence>
<dbReference type="GO" id="GO:0036222">
    <property type="term" value="F:XTP diphosphatase activity"/>
    <property type="evidence" value="ECO:0007669"/>
    <property type="project" value="RHEA"/>
</dbReference>
<comment type="similarity">
    <text evidence="2">Belongs to the HAM1 NTPase family.</text>
</comment>
<evidence type="ECO:0000256" key="16">
    <source>
        <dbReference type="ARBA" id="ARBA00083635"/>
    </source>
</evidence>
<dbReference type="Gene3D" id="3.90.950.10">
    <property type="match status" value="1"/>
</dbReference>
<dbReference type="GO" id="GO:0036220">
    <property type="term" value="F:ITP diphosphatase activity"/>
    <property type="evidence" value="ECO:0007669"/>
    <property type="project" value="UniProtKB-EC"/>
</dbReference>
<dbReference type="Pfam" id="PF01725">
    <property type="entry name" value="Ham1p_like"/>
    <property type="match status" value="1"/>
</dbReference>
<dbReference type="FunFam" id="3.90.950.10:FF:000001">
    <property type="entry name" value="dITP/XTP pyrophosphatase"/>
    <property type="match status" value="1"/>
</dbReference>
<dbReference type="EMBL" id="VSSQ01016305">
    <property type="protein sequence ID" value="MPM57501.1"/>
    <property type="molecule type" value="Genomic_DNA"/>
</dbReference>
<dbReference type="PANTHER" id="PTHR11067">
    <property type="entry name" value="INOSINE TRIPHOSPHATE PYROPHOSPHATASE/HAM1 PROTEIN"/>
    <property type="match status" value="1"/>
</dbReference>
<proteinExistence type="inferred from homology"/>
<organism evidence="17">
    <name type="scientific">bioreactor metagenome</name>
    <dbReference type="NCBI Taxonomy" id="1076179"/>
    <lineage>
        <taxon>unclassified sequences</taxon>
        <taxon>metagenomes</taxon>
        <taxon>ecological metagenomes</taxon>
    </lineage>
</organism>
<dbReference type="GO" id="GO:0009117">
    <property type="term" value="P:nucleotide metabolic process"/>
    <property type="evidence" value="ECO:0007669"/>
    <property type="project" value="UniProtKB-KW"/>
</dbReference>
<evidence type="ECO:0000256" key="4">
    <source>
        <dbReference type="ARBA" id="ARBA00022723"/>
    </source>
</evidence>
<dbReference type="SUPFAM" id="SSF52972">
    <property type="entry name" value="ITPase-like"/>
    <property type="match status" value="1"/>
</dbReference>
<evidence type="ECO:0000256" key="6">
    <source>
        <dbReference type="ARBA" id="ARBA00022801"/>
    </source>
</evidence>
<keyword evidence="5" id="KW-0547">Nucleotide-binding</keyword>
<dbReference type="PANTHER" id="PTHR11067:SF9">
    <property type="entry name" value="INOSINE TRIPHOSPHATE PYROPHOSPHATASE"/>
    <property type="match status" value="1"/>
</dbReference>
<keyword evidence="6 17" id="KW-0378">Hydrolase</keyword>
<evidence type="ECO:0000256" key="2">
    <source>
        <dbReference type="ARBA" id="ARBA00008023"/>
    </source>
</evidence>
<dbReference type="CDD" id="cd00515">
    <property type="entry name" value="HAM1"/>
    <property type="match status" value="1"/>
</dbReference>
<evidence type="ECO:0000256" key="11">
    <source>
        <dbReference type="ARBA" id="ARBA00066468"/>
    </source>
</evidence>
<dbReference type="InterPro" id="IPR002637">
    <property type="entry name" value="RdgB/HAM1"/>
</dbReference>
<evidence type="ECO:0000256" key="14">
    <source>
        <dbReference type="ARBA" id="ARBA00078805"/>
    </source>
</evidence>
<evidence type="ECO:0000256" key="3">
    <source>
        <dbReference type="ARBA" id="ARBA00011738"/>
    </source>
</evidence>
<protein>
    <recommendedName>
        <fullName evidence="12">dITP/XTP pyrophosphatase</fullName>
        <ecNumber evidence="11">3.6.1.66</ecNumber>
    </recommendedName>
    <alternativeName>
        <fullName evidence="13">Non-canonical purine NTP pyrophosphatase</fullName>
    </alternativeName>
    <alternativeName>
        <fullName evidence="14">Non-standard purine NTP pyrophosphatase</fullName>
    </alternativeName>
    <alternativeName>
        <fullName evidence="16">Nucleoside-triphosphate diphosphatase</fullName>
    </alternativeName>
    <alternativeName>
        <fullName evidence="15">Nucleoside-triphosphate pyrophosphatase</fullName>
    </alternativeName>
</protein>
<comment type="catalytic activity">
    <reaction evidence="9">
        <text>dITP + H2O = dIMP + diphosphate + H(+)</text>
        <dbReference type="Rhea" id="RHEA:28342"/>
        <dbReference type="ChEBI" id="CHEBI:15377"/>
        <dbReference type="ChEBI" id="CHEBI:15378"/>
        <dbReference type="ChEBI" id="CHEBI:33019"/>
        <dbReference type="ChEBI" id="CHEBI:61194"/>
        <dbReference type="ChEBI" id="CHEBI:61382"/>
        <dbReference type="EC" id="3.6.1.66"/>
    </reaction>
</comment>
<dbReference type="GO" id="GO:0009146">
    <property type="term" value="P:purine nucleoside triphosphate catabolic process"/>
    <property type="evidence" value="ECO:0007669"/>
    <property type="project" value="UniProtKB-ARBA"/>
</dbReference>
<name>A0A645AYV2_9ZZZZ</name>